<dbReference type="PANTHER" id="PTHR34286">
    <property type="entry name" value="TRANSMEMBRANE PROTEIN"/>
    <property type="match status" value="1"/>
</dbReference>
<dbReference type="OrthoDB" id="2100988at2759"/>
<dbReference type="RefSeq" id="XP_020109960.1">
    <property type="nucleotide sequence ID" value="XM_020254371.1"/>
</dbReference>
<reference evidence="2" key="1">
    <citation type="journal article" date="2015" name="Nat. Genet.">
        <title>The pineapple genome and the evolution of CAM photosynthesis.</title>
        <authorList>
            <person name="Ming R."/>
            <person name="VanBuren R."/>
            <person name="Wai C.M."/>
            <person name="Tang H."/>
            <person name="Schatz M.C."/>
            <person name="Bowers J.E."/>
            <person name="Lyons E."/>
            <person name="Wang M.L."/>
            <person name="Chen J."/>
            <person name="Biggers E."/>
            <person name="Zhang J."/>
            <person name="Huang L."/>
            <person name="Zhang L."/>
            <person name="Miao W."/>
            <person name="Zhang J."/>
            <person name="Ye Z."/>
            <person name="Miao C."/>
            <person name="Lin Z."/>
            <person name="Wang H."/>
            <person name="Zhou H."/>
            <person name="Yim W.C."/>
            <person name="Priest H.D."/>
            <person name="Zheng C."/>
            <person name="Woodhouse M."/>
            <person name="Edger P.P."/>
            <person name="Guyot R."/>
            <person name="Guo H.B."/>
            <person name="Guo H."/>
            <person name="Zheng G."/>
            <person name="Singh R."/>
            <person name="Sharma A."/>
            <person name="Min X."/>
            <person name="Zheng Y."/>
            <person name="Lee H."/>
            <person name="Gurtowski J."/>
            <person name="Sedlazeck F.J."/>
            <person name="Harkess A."/>
            <person name="McKain M.R."/>
            <person name="Liao Z."/>
            <person name="Fang J."/>
            <person name="Liu J."/>
            <person name="Zhang X."/>
            <person name="Zhang Q."/>
            <person name="Hu W."/>
            <person name="Qin Y."/>
            <person name="Wang K."/>
            <person name="Chen L.Y."/>
            <person name="Shirley N."/>
            <person name="Lin Y.R."/>
            <person name="Liu L.Y."/>
            <person name="Hernandez A.G."/>
            <person name="Wright C.L."/>
            <person name="Bulone V."/>
            <person name="Tuskan G.A."/>
            <person name="Heath K."/>
            <person name="Zee F."/>
            <person name="Moore P.H."/>
            <person name="Sunkar R."/>
            <person name="Leebens-Mack J.H."/>
            <person name="Mockler T."/>
            <person name="Bennetzen J.L."/>
            <person name="Freeling M."/>
            <person name="Sankoff D."/>
            <person name="Paterson A.H."/>
            <person name="Zhu X."/>
            <person name="Yang X."/>
            <person name="Smith J.A."/>
            <person name="Cushman J.C."/>
            <person name="Paull R.E."/>
            <person name="Yu Q."/>
        </authorList>
    </citation>
    <scope>NUCLEOTIDE SEQUENCE [LARGE SCALE GENOMIC DNA]</scope>
    <source>
        <strain evidence="2">cv. F153</strain>
    </source>
</reference>
<evidence type="ECO:0000256" key="1">
    <source>
        <dbReference type="SAM" id="MobiDB-lite"/>
    </source>
</evidence>
<evidence type="ECO:0000313" key="2">
    <source>
        <dbReference type="Proteomes" id="UP000515123"/>
    </source>
</evidence>
<organism evidence="2 3">
    <name type="scientific">Ananas comosus</name>
    <name type="common">Pineapple</name>
    <name type="synonym">Ananas ananas</name>
    <dbReference type="NCBI Taxonomy" id="4615"/>
    <lineage>
        <taxon>Eukaryota</taxon>
        <taxon>Viridiplantae</taxon>
        <taxon>Streptophyta</taxon>
        <taxon>Embryophyta</taxon>
        <taxon>Tracheophyta</taxon>
        <taxon>Spermatophyta</taxon>
        <taxon>Magnoliopsida</taxon>
        <taxon>Liliopsida</taxon>
        <taxon>Poales</taxon>
        <taxon>Bromeliaceae</taxon>
        <taxon>Bromelioideae</taxon>
        <taxon>Ananas</taxon>
    </lineage>
</organism>
<accession>A0A6P5GWF2</accession>
<feature type="region of interest" description="Disordered" evidence="1">
    <location>
        <begin position="80"/>
        <end position="107"/>
    </location>
</feature>
<dbReference type="GeneID" id="109725262"/>
<dbReference type="PANTHER" id="PTHR34286:SF1">
    <property type="entry name" value="TRANSMEMBRANE PROTEIN"/>
    <property type="match status" value="1"/>
</dbReference>
<evidence type="ECO:0000313" key="3">
    <source>
        <dbReference type="RefSeq" id="XP_020109960.1"/>
    </source>
</evidence>
<name>A0A6P5GWF2_ANACO</name>
<reference evidence="3" key="2">
    <citation type="submission" date="2025-08" db="UniProtKB">
        <authorList>
            <consortium name="RefSeq"/>
        </authorList>
    </citation>
    <scope>IDENTIFICATION</scope>
    <source>
        <tissue evidence="3">Leaf</tissue>
    </source>
</reference>
<proteinExistence type="predicted"/>
<sequence>MGGGGDHHGGGGHGHGHGHGGEAGDFRKKVWSMTGGPYCRPKHWRRNTAIALAGIFLICVPIAMKSAELKGDNNVMNLVGPDQLHSARKGQPKPRISKAQPKLHVST</sequence>
<keyword evidence="2" id="KW-1185">Reference proteome</keyword>
<gene>
    <name evidence="3" type="primary">LOC109725262</name>
</gene>
<dbReference type="AlphaFoldDB" id="A0A6P5GWF2"/>
<protein>
    <submittedName>
        <fullName evidence="3">Uncharacterized protein LOC109725262 isoform X2</fullName>
    </submittedName>
</protein>
<feature type="region of interest" description="Disordered" evidence="1">
    <location>
        <begin position="1"/>
        <end position="27"/>
    </location>
</feature>
<feature type="compositionally biased region" description="Basic residues" evidence="1">
    <location>
        <begin position="86"/>
        <end position="96"/>
    </location>
</feature>
<dbReference type="Proteomes" id="UP000515123">
    <property type="component" value="Linkage group 19"/>
</dbReference>